<protein>
    <submittedName>
        <fullName evidence="4">DNA cytosine methyltransferase</fullName>
    </submittedName>
</protein>
<dbReference type="SUPFAM" id="SSF53335">
    <property type="entry name" value="S-adenosyl-L-methionine-dependent methyltransferases"/>
    <property type="match status" value="1"/>
</dbReference>
<dbReference type="EMBL" id="RQPI01000011">
    <property type="protein sequence ID" value="RQW09950.1"/>
    <property type="molecule type" value="Genomic_DNA"/>
</dbReference>
<dbReference type="GO" id="GO:0009307">
    <property type="term" value="P:DNA restriction-modification system"/>
    <property type="evidence" value="ECO:0007669"/>
    <property type="project" value="UniProtKB-KW"/>
</dbReference>
<dbReference type="GO" id="GO:0032259">
    <property type="term" value="P:methylation"/>
    <property type="evidence" value="ECO:0007669"/>
    <property type="project" value="UniProtKB-KW"/>
</dbReference>
<evidence type="ECO:0000313" key="4">
    <source>
        <dbReference type="EMBL" id="RQW09950.1"/>
    </source>
</evidence>
<keyword evidence="1 4" id="KW-0489">Methyltransferase</keyword>
<comment type="caution">
    <text evidence="4">The sequence shown here is derived from an EMBL/GenBank/DDBJ whole genome shotgun (WGS) entry which is preliminary data.</text>
</comment>
<evidence type="ECO:0000256" key="2">
    <source>
        <dbReference type="ARBA" id="ARBA00022679"/>
    </source>
</evidence>
<dbReference type="Proteomes" id="UP000282529">
    <property type="component" value="Unassembled WGS sequence"/>
</dbReference>
<evidence type="ECO:0000256" key="1">
    <source>
        <dbReference type="ARBA" id="ARBA00022603"/>
    </source>
</evidence>
<evidence type="ECO:0000256" key="3">
    <source>
        <dbReference type="ARBA" id="ARBA00022747"/>
    </source>
</evidence>
<proteinExistence type="predicted"/>
<dbReference type="Gene3D" id="3.40.50.150">
    <property type="entry name" value="Vaccinia Virus protein VP39"/>
    <property type="match status" value="1"/>
</dbReference>
<keyword evidence="5" id="KW-1185">Reference proteome</keyword>
<dbReference type="OrthoDB" id="9813719at2"/>
<name>A0A3N9P3K8_9BACL</name>
<keyword evidence="3" id="KW-0680">Restriction system</keyword>
<organism evidence="4 5">
    <name type="scientific">Paenibacillus rhizophilus</name>
    <dbReference type="NCBI Taxonomy" id="1850366"/>
    <lineage>
        <taxon>Bacteria</taxon>
        <taxon>Bacillati</taxon>
        <taxon>Bacillota</taxon>
        <taxon>Bacilli</taxon>
        <taxon>Bacillales</taxon>
        <taxon>Paenibacillaceae</taxon>
        <taxon>Paenibacillus</taxon>
    </lineage>
</organism>
<accession>A0A3N9P3K8</accession>
<dbReference type="AlphaFoldDB" id="A0A3N9P3K8"/>
<evidence type="ECO:0000313" key="5">
    <source>
        <dbReference type="Proteomes" id="UP000282529"/>
    </source>
</evidence>
<dbReference type="Pfam" id="PF00145">
    <property type="entry name" value="DNA_methylase"/>
    <property type="match status" value="1"/>
</dbReference>
<dbReference type="GO" id="GO:0008168">
    <property type="term" value="F:methyltransferase activity"/>
    <property type="evidence" value="ECO:0007669"/>
    <property type="project" value="UniProtKB-KW"/>
</dbReference>
<gene>
    <name evidence="4" type="ORF">EH198_17890</name>
</gene>
<dbReference type="InterPro" id="IPR029063">
    <property type="entry name" value="SAM-dependent_MTases_sf"/>
</dbReference>
<sequence>MKALDLFCCGGGAGRGLHQAGFEVTGVDIEPQKRYPFRFIQSDVMTLSIDFLREFDFIWASPPCQQYTLAGTQWRREGKEYPDMIDATRDMMVESGVPWVIENVPEAPLRNPVILCGTMFGLRTYRHRLFESSFTIQQPEHPEHVARSTKMGRPPKDGEFLQIVGHFSGVPLAREIMGLPGLNQYELAQAIPPAYSRYIANEFLRSIGIAEGQIEMSF</sequence>
<keyword evidence="2 4" id="KW-0808">Transferase</keyword>
<dbReference type="InterPro" id="IPR001525">
    <property type="entry name" value="C5_MeTfrase"/>
</dbReference>
<reference evidence="4 5" key="1">
    <citation type="submission" date="2018-11" db="EMBL/GenBank/DDBJ databases">
        <title>Genome sequence of strain 7197.</title>
        <authorList>
            <person name="Gao J."/>
            <person name="Sun J."/>
        </authorList>
    </citation>
    <scope>NUCLEOTIDE SEQUENCE [LARGE SCALE GENOMIC DNA]</scope>
    <source>
        <strain evidence="4 5">7197</strain>
    </source>
</reference>